<dbReference type="Pfam" id="PF00069">
    <property type="entry name" value="Pkinase"/>
    <property type="match status" value="1"/>
</dbReference>
<evidence type="ECO:0000313" key="3">
    <source>
        <dbReference type="Proteomes" id="UP000076798"/>
    </source>
</evidence>
<dbReference type="PANTHER" id="PTHR24361">
    <property type="entry name" value="MITOGEN-ACTIVATED KINASE KINASE KINASE"/>
    <property type="match status" value="1"/>
</dbReference>
<dbReference type="Gene3D" id="1.10.510.10">
    <property type="entry name" value="Transferase(Phosphotransferase) domain 1"/>
    <property type="match status" value="1"/>
</dbReference>
<dbReference type="OrthoDB" id="4062651at2759"/>
<dbReference type="SUPFAM" id="SSF56112">
    <property type="entry name" value="Protein kinase-like (PK-like)"/>
    <property type="match status" value="1"/>
</dbReference>
<dbReference type="AlphaFoldDB" id="A0A166CA78"/>
<evidence type="ECO:0000313" key="2">
    <source>
        <dbReference type="EMBL" id="KZT37246.1"/>
    </source>
</evidence>
<keyword evidence="2" id="KW-0808">Transferase</keyword>
<dbReference type="InterPro" id="IPR008271">
    <property type="entry name" value="Ser/Thr_kinase_AS"/>
</dbReference>
<feature type="non-terminal residue" evidence="2">
    <location>
        <position position="1"/>
    </location>
</feature>
<gene>
    <name evidence="2" type="ORF">SISSUDRAFT_972246</name>
</gene>
<dbReference type="GO" id="GO:0005524">
    <property type="term" value="F:ATP binding"/>
    <property type="evidence" value="ECO:0007669"/>
    <property type="project" value="InterPro"/>
</dbReference>
<accession>A0A166CA78</accession>
<dbReference type="PROSITE" id="PS00108">
    <property type="entry name" value="PROTEIN_KINASE_ST"/>
    <property type="match status" value="1"/>
</dbReference>
<dbReference type="Proteomes" id="UP000076798">
    <property type="component" value="Unassembled WGS sequence"/>
</dbReference>
<dbReference type="EMBL" id="KV428087">
    <property type="protein sequence ID" value="KZT37246.1"/>
    <property type="molecule type" value="Genomic_DNA"/>
</dbReference>
<dbReference type="InterPro" id="IPR011009">
    <property type="entry name" value="Kinase-like_dom_sf"/>
</dbReference>
<dbReference type="GO" id="GO:0004674">
    <property type="term" value="F:protein serine/threonine kinase activity"/>
    <property type="evidence" value="ECO:0007669"/>
    <property type="project" value="TreeGrafter"/>
</dbReference>
<organism evidence="2 3">
    <name type="scientific">Sistotremastrum suecicum HHB10207 ss-3</name>
    <dbReference type="NCBI Taxonomy" id="1314776"/>
    <lineage>
        <taxon>Eukaryota</taxon>
        <taxon>Fungi</taxon>
        <taxon>Dikarya</taxon>
        <taxon>Basidiomycota</taxon>
        <taxon>Agaricomycotina</taxon>
        <taxon>Agaricomycetes</taxon>
        <taxon>Sistotremastrales</taxon>
        <taxon>Sistotremastraceae</taxon>
        <taxon>Sistotremastrum</taxon>
    </lineage>
</organism>
<keyword evidence="2" id="KW-0418">Kinase</keyword>
<dbReference type="InterPro" id="IPR053235">
    <property type="entry name" value="Ser_Thr_kinase"/>
</dbReference>
<reference evidence="2 3" key="1">
    <citation type="journal article" date="2016" name="Mol. Biol. Evol.">
        <title>Comparative Genomics of Early-Diverging Mushroom-Forming Fungi Provides Insights into the Origins of Lignocellulose Decay Capabilities.</title>
        <authorList>
            <person name="Nagy L.G."/>
            <person name="Riley R."/>
            <person name="Tritt A."/>
            <person name="Adam C."/>
            <person name="Daum C."/>
            <person name="Floudas D."/>
            <person name="Sun H."/>
            <person name="Yadav J.S."/>
            <person name="Pangilinan J."/>
            <person name="Larsson K.H."/>
            <person name="Matsuura K."/>
            <person name="Barry K."/>
            <person name="Labutti K."/>
            <person name="Kuo R."/>
            <person name="Ohm R.A."/>
            <person name="Bhattacharya S.S."/>
            <person name="Shirouzu T."/>
            <person name="Yoshinaga Y."/>
            <person name="Martin F.M."/>
            <person name="Grigoriev I.V."/>
            <person name="Hibbett D.S."/>
        </authorList>
    </citation>
    <scope>NUCLEOTIDE SEQUENCE [LARGE SCALE GENOMIC DNA]</scope>
    <source>
        <strain evidence="2 3">HHB10207 ss-3</strain>
    </source>
</reference>
<proteinExistence type="predicted"/>
<dbReference type="GO" id="GO:0005737">
    <property type="term" value="C:cytoplasm"/>
    <property type="evidence" value="ECO:0007669"/>
    <property type="project" value="TreeGrafter"/>
</dbReference>
<keyword evidence="3" id="KW-1185">Reference proteome</keyword>
<feature type="non-terminal residue" evidence="2">
    <location>
        <position position="123"/>
    </location>
</feature>
<dbReference type="STRING" id="1314776.A0A166CA78"/>
<dbReference type="PROSITE" id="PS50011">
    <property type="entry name" value="PROTEIN_KINASE_DOM"/>
    <property type="match status" value="1"/>
</dbReference>
<dbReference type="InterPro" id="IPR000719">
    <property type="entry name" value="Prot_kinase_dom"/>
</dbReference>
<name>A0A166CA78_9AGAM</name>
<dbReference type="PANTHER" id="PTHR24361:SF613">
    <property type="entry name" value="NUCLEAR RECEPTOR-BINDING PROTEIN-RELATED"/>
    <property type="match status" value="1"/>
</dbReference>
<sequence length="123" mass="13444">LVSPWMERGTLLEYIKPCSDVHRCIVVSDGSLQGTEYLHERNIVHGDLKGCNVFVTDQGRPVLADFGLSRLSEVDAVFSTKSAASSATGFQGTARYMARELFNPVPPKPTKATDIWALGCVIM</sequence>
<feature type="domain" description="Protein kinase" evidence="1">
    <location>
        <begin position="1"/>
        <end position="123"/>
    </location>
</feature>
<evidence type="ECO:0000259" key="1">
    <source>
        <dbReference type="PROSITE" id="PS50011"/>
    </source>
</evidence>
<protein>
    <submittedName>
        <fullName evidence="2">Kinase-like protein</fullName>
    </submittedName>
</protein>